<keyword evidence="8" id="KW-0408">Iron</keyword>
<dbReference type="GO" id="GO:0003678">
    <property type="term" value="F:DNA helicase activity"/>
    <property type="evidence" value="ECO:0007669"/>
    <property type="project" value="InterPro"/>
</dbReference>
<dbReference type="Gene3D" id="3.90.320.10">
    <property type="match status" value="1"/>
</dbReference>
<dbReference type="Proteomes" id="UP000019364">
    <property type="component" value="Unassembled WGS sequence"/>
</dbReference>
<evidence type="ECO:0000256" key="5">
    <source>
        <dbReference type="ARBA" id="ARBA00022801"/>
    </source>
</evidence>
<keyword evidence="2" id="KW-0479">Metal-binding</keyword>
<protein>
    <submittedName>
        <fullName evidence="15">DinG family ATP-dependent helicase CPE1197</fullName>
    </submittedName>
</protein>
<organism evidence="15 16">
    <name type="scientific">Paenibacillus pini JCM 16418</name>
    <dbReference type="NCBI Taxonomy" id="1236976"/>
    <lineage>
        <taxon>Bacteria</taxon>
        <taxon>Bacillati</taxon>
        <taxon>Bacillota</taxon>
        <taxon>Bacilli</taxon>
        <taxon>Bacillales</taxon>
        <taxon>Paenibacillaceae</taxon>
        <taxon>Paenibacillus</taxon>
    </lineage>
</organism>
<dbReference type="PANTHER" id="PTHR11472">
    <property type="entry name" value="DNA REPAIR DEAD HELICASE RAD3/XP-D SUBFAMILY MEMBER"/>
    <property type="match status" value="1"/>
</dbReference>
<keyword evidence="9" id="KW-0411">Iron-sulfur</keyword>
<keyword evidence="5" id="KW-0378">Hydrolase</keyword>
<feature type="domain" description="Helicase ATP-binding" evidence="14">
    <location>
        <begin position="186"/>
        <end position="444"/>
    </location>
</feature>
<comment type="similarity">
    <text evidence="13">Belongs to the helicase family. DinG subfamily.</text>
</comment>
<keyword evidence="12" id="KW-0413">Isomerase</keyword>
<dbReference type="AlphaFoldDB" id="W7YSB5"/>
<keyword evidence="16" id="KW-1185">Reference proteome</keyword>
<dbReference type="InterPro" id="IPR027417">
    <property type="entry name" value="P-loop_NTPase"/>
</dbReference>
<evidence type="ECO:0000259" key="14">
    <source>
        <dbReference type="PROSITE" id="PS51193"/>
    </source>
</evidence>
<evidence type="ECO:0000256" key="12">
    <source>
        <dbReference type="ARBA" id="ARBA00023235"/>
    </source>
</evidence>
<dbReference type="GO" id="GO:0005524">
    <property type="term" value="F:ATP binding"/>
    <property type="evidence" value="ECO:0007669"/>
    <property type="project" value="UniProtKB-KW"/>
</dbReference>
<dbReference type="PANTHER" id="PTHR11472:SF34">
    <property type="entry name" value="REGULATOR OF TELOMERE ELONGATION HELICASE 1"/>
    <property type="match status" value="1"/>
</dbReference>
<comment type="caution">
    <text evidence="15">The sequence shown here is derived from an EMBL/GenBank/DDBJ whole genome shotgun (WGS) entry which is preliminary data.</text>
</comment>
<dbReference type="eggNOG" id="COG1199">
    <property type="taxonomic scope" value="Bacteria"/>
</dbReference>
<evidence type="ECO:0000256" key="10">
    <source>
        <dbReference type="ARBA" id="ARBA00023125"/>
    </source>
</evidence>
<dbReference type="Gene3D" id="3.40.50.300">
    <property type="entry name" value="P-loop containing nucleotide triphosphate hydrolases"/>
    <property type="match status" value="2"/>
</dbReference>
<gene>
    <name evidence="15" type="ORF">JCM16418_4277</name>
</gene>
<evidence type="ECO:0000256" key="7">
    <source>
        <dbReference type="ARBA" id="ARBA00022840"/>
    </source>
</evidence>
<evidence type="ECO:0000256" key="6">
    <source>
        <dbReference type="ARBA" id="ARBA00022806"/>
    </source>
</evidence>
<dbReference type="Pfam" id="PF13307">
    <property type="entry name" value="Helicase_C_2"/>
    <property type="match status" value="1"/>
</dbReference>
<dbReference type="Gene3D" id="1.10.275.40">
    <property type="match status" value="1"/>
</dbReference>
<dbReference type="SUPFAM" id="SSF52540">
    <property type="entry name" value="P-loop containing nucleoside triphosphate hydrolases"/>
    <property type="match status" value="2"/>
</dbReference>
<dbReference type="STRING" id="1236976.JCM16418_4277"/>
<evidence type="ECO:0000256" key="4">
    <source>
        <dbReference type="ARBA" id="ARBA00022763"/>
    </source>
</evidence>
<dbReference type="InterPro" id="IPR010614">
    <property type="entry name" value="RAD3-like_helicase_DEAD"/>
</dbReference>
<keyword evidence="11" id="KW-0234">DNA repair</keyword>
<keyword evidence="10" id="KW-0238">DNA-binding</keyword>
<keyword evidence="3" id="KW-0547">Nucleotide-binding</keyword>
<dbReference type="Pfam" id="PF06733">
    <property type="entry name" value="DEAD_2"/>
    <property type="match status" value="1"/>
</dbReference>
<keyword evidence="7" id="KW-0067">ATP-binding</keyword>
<dbReference type="GO" id="GO:0046872">
    <property type="term" value="F:metal ion binding"/>
    <property type="evidence" value="ECO:0007669"/>
    <property type="project" value="UniProtKB-KW"/>
</dbReference>
<keyword evidence="4" id="KW-0227">DNA damage</keyword>
<dbReference type="EMBL" id="BAVZ01000018">
    <property type="protein sequence ID" value="GAF10103.1"/>
    <property type="molecule type" value="Genomic_DNA"/>
</dbReference>
<evidence type="ECO:0000256" key="2">
    <source>
        <dbReference type="ARBA" id="ARBA00022723"/>
    </source>
</evidence>
<keyword evidence="6 15" id="KW-0347">Helicase</keyword>
<evidence type="ECO:0000313" key="16">
    <source>
        <dbReference type="Proteomes" id="UP000019364"/>
    </source>
</evidence>
<evidence type="ECO:0000256" key="9">
    <source>
        <dbReference type="ARBA" id="ARBA00023014"/>
    </source>
</evidence>
<evidence type="ECO:0000313" key="15">
    <source>
        <dbReference type="EMBL" id="GAF10103.1"/>
    </source>
</evidence>
<dbReference type="InterPro" id="IPR011604">
    <property type="entry name" value="PDDEXK-like_dom_sf"/>
</dbReference>
<dbReference type="PROSITE" id="PS51193">
    <property type="entry name" value="HELICASE_ATP_BIND_2"/>
    <property type="match status" value="1"/>
</dbReference>
<dbReference type="SMART" id="SM00491">
    <property type="entry name" value="HELICc2"/>
    <property type="match status" value="1"/>
</dbReference>
<accession>W7YSB5</accession>
<dbReference type="InterPro" id="IPR014013">
    <property type="entry name" value="Helic_SF1/SF2_ATP-bd_DinG/Rad3"/>
</dbReference>
<evidence type="ECO:0000256" key="1">
    <source>
        <dbReference type="ARBA" id="ARBA00022485"/>
    </source>
</evidence>
<dbReference type="GO" id="GO:0016818">
    <property type="term" value="F:hydrolase activity, acting on acid anhydrides, in phosphorus-containing anhydrides"/>
    <property type="evidence" value="ECO:0007669"/>
    <property type="project" value="InterPro"/>
</dbReference>
<dbReference type="SMART" id="SM00488">
    <property type="entry name" value="DEXDc2"/>
    <property type="match status" value="1"/>
</dbReference>
<proteinExistence type="inferred from homology"/>
<dbReference type="InterPro" id="IPR006554">
    <property type="entry name" value="Helicase-like_DEXD_c2"/>
</dbReference>
<sequence>MSDLVKQNQVRIPVRPLVEYVFRSGSIETGFRTNASMQEGTRIHQQVQKLYADEDQKEVYLSMDIPYCSIVYHIDGRCDGLIKTDDGWMIDEIKSTVSLAEVKAEGGRAVHWAQAQVYAYMYAKDQALEQMHVQLTYVGTTTGEQQQFRRTLKLAELEAFVMEILEQYAPYASLRLHNAVVRDESIRALEFPFATYREGQRKLAGAVYGAVKEKKKLFAKAPTGIGKTLSTLFPSVKAIGEGLLQQIFYLTAKTITRTAAEQAFALMQSNGLRIQTVTITAKDKVCFQEENHCTREDCPLREGYYDRISGAIIDILSHETVMDRTVITQYAQKHRVCPFEFSLDAAYAADVIICDYNYIYDPRVSLKRLFEEQKKRTVLLVDEAHNLVDRGREMFSAGISKQAFLQLKREYKGVNSGLQAASDAVNQYFIALRKACGEQRQQIERESPEELVLLLEKFVSEAEQELLSGRVQAEGQVLLETYFAAQNFIRTSKLYDEQYITYAEVQRNDVYIKMFCLDPSALLAKADKGFRTAVFFSATLSPLSYYRDMLGASEEDYSITVPSPFRQEQLDVRIESLSTRYRDREDTRDRLTELLYELIQERRGNYMIFFPSYQYLRAVYEPFTELYPQVNTIVQDTGMAEEERERFLAAFKADNKQTLVGFAVLGGIFSEGIDLQGDRLNGVAVVGVGLPQLGLERNLIKDYFNGAGKNGYDYAYVYPGMNKVLQAGGRLIRSEQDEGVLVLIDDRFLQRQYLGLLPEEWKGYVVNRSK</sequence>
<evidence type="ECO:0000256" key="3">
    <source>
        <dbReference type="ARBA" id="ARBA00022741"/>
    </source>
</evidence>
<dbReference type="Gene3D" id="1.10.30.20">
    <property type="entry name" value="Bacterial XPD DNA helicase, FeS cluster domain"/>
    <property type="match status" value="1"/>
</dbReference>
<evidence type="ECO:0000256" key="11">
    <source>
        <dbReference type="ARBA" id="ARBA00023204"/>
    </source>
</evidence>
<dbReference type="InterPro" id="IPR045028">
    <property type="entry name" value="DinG/Rad3-like"/>
</dbReference>
<evidence type="ECO:0000256" key="13">
    <source>
        <dbReference type="ARBA" id="ARBA00038058"/>
    </source>
</evidence>
<name>W7YSB5_9BACL</name>
<evidence type="ECO:0000256" key="8">
    <source>
        <dbReference type="ARBA" id="ARBA00023004"/>
    </source>
</evidence>
<keyword evidence="1" id="KW-0004">4Fe-4S</keyword>
<dbReference type="GO" id="GO:0006281">
    <property type="term" value="P:DNA repair"/>
    <property type="evidence" value="ECO:0007669"/>
    <property type="project" value="UniProtKB-KW"/>
</dbReference>
<dbReference type="GO" id="GO:0051539">
    <property type="term" value="F:4 iron, 4 sulfur cluster binding"/>
    <property type="evidence" value="ECO:0007669"/>
    <property type="project" value="UniProtKB-KW"/>
</dbReference>
<dbReference type="GO" id="GO:0003677">
    <property type="term" value="F:DNA binding"/>
    <property type="evidence" value="ECO:0007669"/>
    <property type="project" value="UniProtKB-KW"/>
</dbReference>
<dbReference type="InterPro" id="IPR042493">
    <property type="entry name" value="XPD_DNA_FeS"/>
</dbReference>
<dbReference type="InterPro" id="IPR006555">
    <property type="entry name" value="ATP-dep_Helicase_C"/>
</dbReference>
<reference evidence="15 16" key="1">
    <citation type="journal article" date="2014" name="Genome Announc.">
        <title>Draft Genome Sequence of Paenibacillus pini JCM 16418T, Isolated from the Rhizosphere of Pine Tree.</title>
        <authorList>
            <person name="Yuki M."/>
            <person name="Oshima K."/>
            <person name="Suda W."/>
            <person name="Oshida Y."/>
            <person name="Kitamura K."/>
            <person name="Iida Y."/>
            <person name="Hattori M."/>
            <person name="Ohkuma M."/>
        </authorList>
    </citation>
    <scope>NUCLEOTIDE SEQUENCE [LARGE SCALE GENOMIC DNA]</scope>
    <source>
        <strain evidence="15 16">JCM 16418</strain>
    </source>
</reference>